<dbReference type="Pfam" id="PF13958">
    <property type="entry name" value="ToxN_toxin"/>
    <property type="match status" value="1"/>
</dbReference>
<dbReference type="AlphaFoldDB" id="A0AAE5TI90"/>
<dbReference type="Gene3D" id="3.10.129.130">
    <property type="match status" value="1"/>
</dbReference>
<dbReference type="InterPro" id="IPR053735">
    <property type="entry name" value="Type_III_TA_endoRNase"/>
</dbReference>
<evidence type="ECO:0000313" key="2">
    <source>
        <dbReference type="Proteomes" id="UP000247594"/>
    </source>
</evidence>
<evidence type="ECO:0000313" key="1">
    <source>
        <dbReference type="EMBL" id="PXZ39625.1"/>
    </source>
</evidence>
<proteinExistence type="predicted"/>
<reference evidence="1 2" key="1">
    <citation type="submission" date="2018-06" db="EMBL/GenBank/DDBJ databases">
        <authorList>
            <person name="Teymurazov M."/>
            <person name="Kislichkina A."/>
            <person name="Abaymova A."/>
            <person name="Mukhina T."/>
            <person name="Mayskaya N."/>
            <person name="Svetoch E."/>
            <person name="Bogun A."/>
        </authorList>
    </citation>
    <scope>NUCLEOTIDE SEQUENCE [LARGE SCALE GENOMIC DNA]</scope>
    <source>
        <strain evidence="1 2">SCPM-O-B-8406</strain>
    </source>
</reference>
<comment type="caution">
    <text evidence="1">The sequence shown here is derived from an EMBL/GenBank/DDBJ whole genome shotgun (WGS) entry which is preliminary data.</text>
</comment>
<evidence type="ECO:0008006" key="3">
    <source>
        <dbReference type="Google" id="ProtNLM"/>
    </source>
</evidence>
<dbReference type="GO" id="GO:0004521">
    <property type="term" value="F:RNA endonuclease activity"/>
    <property type="evidence" value="ECO:0007669"/>
    <property type="project" value="InterPro"/>
</dbReference>
<dbReference type="EMBL" id="QJPJ01000005">
    <property type="protein sequence ID" value="PXZ39625.1"/>
    <property type="molecule type" value="Genomic_DNA"/>
</dbReference>
<organism evidence="1 2">
    <name type="scientific">Avibacterium paragallinarum</name>
    <name type="common">Haemophilus gallinarum</name>
    <dbReference type="NCBI Taxonomy" id="728"/>
    <lineage>
        <taxon>Bacteria</taxon>
        <taxon>Pseudomonadati</taxon>
        <taxon>Pseudomonadota</taxon>
        <taxon>Gammaproteobacteria</taxon>
        <taxon>Pasteurellales</taxon>
        <taxon>Pasteurellaceae</taxon>
        <taxon>Avibacterium</taxon>
    </lineage>
</organism>
<accession>A0AAE5TI90</accession>
<protein>
    <recommendedName>
        <fullName evidence="3">Type III toxin-antitoxin system ToxN/AbiQ family toxin</fullName>
    </recommendedName>
</protein>
<dbReference type="InterPro" id="IPR025911">
    <property type="entry name" value="ToxN/AbiQ_toxin"/>
</dbReference>
<dbReference type="Proteomes" id="UP000247594">
    <property type="component" value="Unassembled WGS sequence"/>
</dbReference>
<name>A0AAE5TI90_AVIPA</name>
<dbReference type="GO" id="GO:0003723">
    <property type="term" value="F:RNA binding"/>
    <property type="evidence" value="ECO:0007669"/>
    <property type="project" value="InterPro"/>
</dbReference>
<dbReference type="RefSeq" id="WP_110478402.1">
    <property type="nucleotide sequence ID" value="NZ_CP087589.1"/>
</dbReference>
<sequence>MENNTLELCYINDSYIQYLKSMGNNGIEDNYAKSEHQKPYIGIVLTVKGYKYFAPLSSPKEKYAKIADSNPTLFKILKKNNKTLLGVIRLNNMIPVPERAVNKIYINTITDNNYKNLLLSQRRIIIFNTDKILRKAEKMYYLVVNKKNKFYSSLSNDFLALEQALDNYTDAP</sequence>
<gene>
    <name evidence="1" type="ORF">DM482_04785</name>
</gene>